<feature type="non-terminal residue" evidence="3">
    <location>
        <position position="1"/>
    </location>
</feature>
<feature type="compositionally biased region" description="Low complexity" evidence="2">
    <location>
        <begin position="1"/>
        <end position="17"/>
    </location>
</feature>
<reference evidence="3" key="1">
    <citation type="submission" date="2021-02" db="EMBL/GenBank/DDBJ databases">
        <authorList>
            <person name="Dougan E. K."/>
            <person name="Rhodes N."/>
            <person name="Thang M."/>
            <person name="Chan C."/>
        </authorList>
    </citation>
    <scope>NUCLEOTIDE SEQUENCE</scope>
</reference>
<dbReference type="AlphaFoldDB" id="A0A813FFX0"/>
<keyword evidence="4" id="KW-1185">Reference proteome</keyword>
<evidence type="ECO:0000256" key="1">
    <source>
        <dbReference type="SAM" id="Coils"/>
    </source>
</evidence>
<keyword evidence="1" id="KW-0175">Coiled coil</keyword>
<feature type="compositionally biased region" description="Polar residues" evidence="2">
    <location>
        <begin position="247"/>
        <end position="258"/>
    </location>
</feature>
<protein>
    <submittedName>
        <fullName evidence="3">Uncharacterized protein</fullName>
    </submittedName>
</protein>
<evidence type="ECO:0000313" key="3">
    <source>
        <dbReference type="EMBL" id="CAE8612570.1"/>
    </source>
</evidence>
<feature type="compositionally biased region" description="Basic and acidic residues" evidence="2">
    <location>
        <begin position="281"/>
        <end position="299"/>
    </location>
</feature>
<feature type="coiled-coil region" evidence="1">
    <location>
        <begin position="60"/>
        <end position="87"/>
    </location>
</feature>
<accession>A0A813FFX0</accession>
<feature type="region of interest" description="Disordered" evidence="2">
    <location>
        <begin position="114"/>
        <end position="176"/>
    </location>
</feature>
<evidence type="ECO:0000313" key="4">
    <source>
        <dbReference type="Proteomes" id="UP000654075"/>
    </source>
</evidence>
<comment type="caution">
    <text evidence="3">The sequence shown here is derived from an EMBL/GenBank/DDBJ whole genome shotgun (WGS) entry which is preliminary data.</text>
</comment>
<gene>
    <name evidence="3" type="ORF">PGLA1383_LOCUS30368</name>
</gene>
<feature type="region of interest" description="Disordered" evidence="2">
    <location>
        <begin position="514"/>
        <end position="547"/>
    </location>
</feature>
<sequence length="547" mass="58447">ANAANSGKRGLSRGLGRNMKVQGTQTTEGFDMTRRNNDGFLDDCEWVEGGSGTDQQQLQIQQVLKMAQQIQERLPQLKQRATKLALQAGDSEQIKLLEELQKSLMSLSYPQVSAGKKGGLRRAHTHDDEGPTVIEYGVASSGSSESPTSGYRRTGSATESEGRRSPDKRAAREAARLKGDCGTISALDAAWQNGRGYRGGRLRSKRDGSPSTRRRDRRSRPSSTVPAGGSESEDSELNSEDEKWIANLQQKSVTAQKASSKDDTKRMAEKARRKSTTTPGSEEKCDAAARNDAEQKTADLRPGWSGVGKDTQQGFESRGVPKHVLLDAPALPPEQSVSISPRSRGNKIPISMFSSEEDDGGIPLMSSASIPLRPSPSIRHAAKPGFKKSGSFTRPSSTGGRSSLEAAGDQSPGNAGVVDEPTCDFQGEDPFYLSVDGPQEAQPKSSESVGRKSKSSVAETSPRPTKITLPEGVGALRIPVPQTIQKAKEFVGFSGTSVGFSNIAPAAQVLHVESPSAKFQKPLLTTGRASPSSGSRDQAAGWRDQAQ</sequence>
<feature type="region of interest" description="Disordered" evidence="2">
    <location>
        <begin position="194"/>
        <end position="470"/>
    </location>
</feature>
<feature type="region of interest" description="Disordered" evidence="2">
    <location>
        <begin position="1"/>
        <end position="35"/>
    </location>
</feature>
<organism evidence="3 4">
    <name type="scientific">Polarella glacialis</name>
    <name type="common">Dinoflagellate</name>
    <dbReference type="NCBI Taxonomy" id="89957"/>
    <lineage>
        <taxon>Eukaryota</taxon>
        <taxon>Sar</taxon>
        <taxon>Alveolata</taxon>
        <taxon>Dinophyceae</taxon>
        <taxon>Suessiales</taxon>
        <taxon>Suessiaceae</taxon>
        <taxon>Polarella</taxon>
    </lineage>
</organism>
<name>A0A813FFX0_POLGL</name>
<evidence type="ECO:0000256" key="2">
    <source>
        <dbReference type="SAM" id="MobiDB-lite"/>
    </source>
</evidence>
<proteinExistence type="predicted"/>
<dbReference type="EMBL" id="CAJNNV010025131">
    <property type="protein sequence ID" value="CAE8612570.1"/>
    <property type="molecule type" value="Genomic_DNA"/>
</dbReference>
<feature type="compositionally biased region" description="Polar residues" evidence="2">
    <location>
        <begin position="527"/>
        <end position="536"/>
    </location>
</feature>
<feature type="non-terminal residue" evidence="3">
    <location>
        <position position="547"/>
    </location>
</feature>
<feature type="compositionally biased region" description="Basic and acidic residues" evidence="2">
    <location>
        <begin position="160"/>
        <end position="176"/>
    </location>
</feature>
<dbReference type="Proteomes" id="UP000654075">
    <property type="component" value="Unassembled WGS sequence"/>
</dbReference>
<feature type="compositionally biased region" description="Basic and acidic residues" evidence="2">
    <location>
        <begin position="259"/>
        <end position="270"/>
    </location>
</feature>
<feature type="compositionally biased region" description="Polar residues" evidence="2">
    <location>
        <begin position="390"/>
        <end position="401"/>
    </location>
</feature>
<feature type="compositionally biased region" description="Low complexity" evidence="2">
    <location>
        <begin position="140"/>
        <end position="149"/>
    </location>
</feature>